<accession>A0A2J7Q6V5</accession>
<dbReference type="Proteomes" id="UP000235965">
    <property type="component" value="Unassembled WGS sequence"/>
</dbReference>
<dbReference type="AlphaFoldDB" id="A0A2J7Q6V5"/>
<keyword evidence="2" id="KW-1185">Reference proteome</keyword>
<reference evidence="1 2" key="1">
    <citation type="submission" date="2017-12" db="EMBL/GenBank/DDBJ databases">
        <title>Hemimetabolous genomes reveal molecular basis of termite eusociality.</title>
        <authorList>
            <person name="Harrison M.C."/>
            <person name="Jongepier E."/>
            <person name="Robertson H.M."/>
            <person name="Arning N."/>
            <person name="Bitard-Feildel T."/>
            <person name="Chao H."/>
            <person name="Childers C.P."/>
            <person name="Dinh H."/>
            <person name="Doddapaneni H."/>
            <person name="Dugan S."/>
            <person name="Gowin J."/>
            <person name="Greiner C."/>
            <person name="Han Y."/>
            <person name="Hu H."/>
            <person name="Hughes D.S.T."/>
            <person name="Huylmans A.-K."/>
            <person name="Kemena C."/>
            <person name="Kremer L.P.M."/>
            <person name="Lee S.L."/>
            <person name="Lopez-Ezquerra A."/>
            <person name="Mallet L."/>
            <person name="Monroy-Kuhn J.M."/>
            <person name="Moser A."/>
            <person name="Murali S.C."/>
            <person name="Muzny D.M."/>
            <person name="Otani S."/>
            <person name="Piulachs M.-D."/>
            <person name="Poelchau M."/>
            <person name="Qu J."/>
            <person name="Schaub F."/>
            <person name="Wada-Katsumata A."/>
            <person name="Worley K.C."/>
            <person name="Xie Q."/>
            <person name="Ylla G."/>
            <person name="Poulsen M."/>
            <person name="Gibbs R.A."/>
            <person name="Schal C."/>
            <person name="Richards S."/>
            <person name="Belles X."/>
            <person name="Korb J."/>
            <person name="Bornberg-Bauer E."/>
        </authorList>
    </citation>
    <scope>NUCLEOTIDE SEQUENCE [LARGE SCALE GENOMIC DNA]</scope>
    <source>
        <tissue evidence="1">Whole body</tissue>
    </source>
</reference>
<proteinExistence type="predicted"/>
<evidence type="ECO:0000313" key="1">
    <source>
        <dbReference type="EMBL" id="PNF24308.1"/>
    </source>
</evidence>
<gene>
    <name evidence="1" type="ORF">B7P43_G11885</name>
</gene>
<name>A0A2J7Q6V5_9NEOP</name>
<sequence length="55" mass="6112">MYTGRKATEFMSHSNKYSGSPASLRNLLAPVSWKVQFLVISCLLIGLEPDEQPLS</sequence>
<dbReference type="EMBL" id="NEVH01017450">
    <property type="protein sequence ID" value="PNF24308.1"/>
    <property type="molecule type" value="Genomic_DNA"/>
</dbReference>
<protein>
    <submittedName>
        <fullName evidence="1">Uncharacterized protein</fullName>
    </submittedName>
</protein>
<evidence type="ECO:0000313" key="2">
    <source>
        <dbReference type="Proteomes" id="UP000235965"/>
    </source>
</evidence>
<comment type="caution">
    <text evidence="1">The sequence shown here is derived from an EMBL/GenBank/DDBJ whole genome shotgun (WGS) entry which is preliminary data.</text>
</comment>
<organism evidence="1 2">
    <name type="scientific">Cryptotermes secundus</name>
    <dbReference type="NCBI Taxonomy" id="105785"/>
    <lineage>
        <taxon>Eukaryota</taxon>
        <taxon>Metazoa</taxon>
        <taxon>Ecdysozoa</taxon>
        <taxon>Arthropoda</taxon>
        <taxon>Hexapoda</taxon>
        <taxon>Insecta</taxon>
        <taxon>Pterygota</taxon>
        <taxon>Neoptera</taxon>
        <taxon>Polyneoptera</taxon>
        <taxon>Dictyoptera</taxon>
        <taxon>Blattodea</taxon>
        <taxon>Blattoidea</taxon>
        <taxon>Termitoidae</taxon>
        <taxon>Kalotermitidae</taxon>
        <taxon>Cryptotermitinae</taxon>
        <taxon>Cryptotermes</taxon>
    </lineage>
</organism>